<dbReference type="Proteomes" id="UP001498476">
    <property type="component" value="Unassembled WGS sequence"/>
</dbReference>
<keyword evidence="1" id="KW-1133">Transmembrane helix</keyword>
<keyword evidence="3" id="KW-1185">Reference proteome</keyword>
<keyword evidence="1" id="KW-0472">Membrane</keyword>
<keyword evidence="1" id="KW-0812">Transmembrane</keyword>
<sequence>MTSSSDDSWPPSALDDLPTALLVQEILIALAPVLWTLVIDMPLRTLYPEQDHQGIRKILRRGFEALVNLEDFVSVQDELYLATEERIPSAEPEVWATCWPKLRRLAIYNPDLDSHSGIWGNMAWVPDLEMAIFTRADPGNDLAQINLKQEWLDAVAFHEKQTGPSSPPRYELPRKLALAFVDCSPGLPGFASLRPLWQDVDPENRIRVLTVGISPPSSEEGYEGSVSDWPVGPRELCQSWIKRQALNGELWEEARRGYDCCLWKD</sequence>
<proteinExistence type="predicted"/>
<accession>A0ABR1HKN9</accession>
<evidence type="ECO:0000256" key="1">
    <source>
        <dbReference type="SAM" id="Phobius"/>
    </source>
</evidence>
<evidence type="ECO:0000313" key="3">
    <source>
        <dbReference type="Proteomes" id="UP001498476"/>
    </source>
</evidence>
<organism evidence="2 3">
    <name type="scientific">Neonectria punicea</name>
    <dbReference type="NCBI Taxonomy" id="979145"/>
    <lineage>
        <taxon>Eukaryota</taxon>
        <taxon>Fungi</taxon>
        <taxon>Dikarya</taxon>
        <taxon>Ascomycota</taxon>
        <taxon>Pezizomycotina</taxon>
        <taxon>Sordariomycetes</taxon>
        <taxon>Hypocreomycetidae</taxon>
        <taxon>Hypocreales</taxon>
        <taxon>Nectriaceae</taxon>
        <taxon>Neonectria</taxon>
    </lineage>
</organism>
<gene>
    <name evidence="2" type="ORF">QQX98_002263</name>
</gene>
<evidence type="ECO:0000313" key="2">
    <source>
        <dbReference type="EMBL" id="KAK7421369.1"/>
    </source>
</evidence>
<dbReference type="EMBL" id="JAZAVJ010000023">
    <property type="protein sequence ID" value="KAK7421369.1"/>
    <property type="molecule type" value="Genomic_DNA"/>
</dbReference>
<comment type="caution">
    <text evidence="2">The sequence shown here is derived from an EMBL/GenBank/DDBJ whole genome shotgun (WGS) entry which is preliminary data.</text>
</comment>
<feature type="transmembrane region" description="Helical" evidence="1">
    <location>
        <begin position="20"/>
        <end position="39"/>
    </location>
</feature>
<name>A0ABR1HKN9_9HYPO</name>
<reference evidence="2 3" key="1">
    <citation type="journal article" date="2025" name="Microbiol. Resour. Announc.">
        <title>Draft genome sequences for Neonectria magnoliae and Neonectria punicea, canker pathogens of Liriodendron tulipifera and Acer saccharum in West Virginia.</title>
        <authorList>
            <person name="Petronek H.M."/>
            <person name="Kasson M.T."/>
            <person name="Metheny A.M."/>
            <person name="Stauder C.M."/>
            <person name="Lovett B."/>
            <person name="Lynch S.C."/>
            <person name="Garnas J.R."/>
            <person name="Kasson L.R."/>
            <person name="Stajich J.E."/>
        </authorList>
    </citation>
    <scope>NUCLEOTIDE SEQUENCE [LARGE SCALE GENOMIC DNA]</scope>
    <source>
        <strain evidence="2 3">NRRL 64653</strain>
    </source>
</reference>
<protein>
    <submittedName>
        <fullName evidence="2">Uncharacterized protein</fullName>
    </submittedName>
</protein>